<accession>A0ABQ7QYP9</accession>
<evidence type="ECO:0000313" key="7">
    <source>
        <dbReference type="Proteomes" id="UP000823941"/>
    </source>
</evidence>
<dbReference type="PROSITE" id="PS00284">
    <property type="entry name" value="SERPIN"/>
    <property type="match status" value="1"/>
</dbReference>
<comment type="similarity">
    <text evidence="3">Belongs to the serpin family.</text>
</comment>
<gene>
    <name evidence="6" type="ORF">JYU34_004732</name>
</gene>
<reference evidence="6 7" key="1">
    <citation type="submission" date="2021-06" db="EMBL/GenBank/DDBJ databases">
        <title>A haploid diamondback moth (Plutella xylostella L.) genome assembly resolves 31 chromosomes and identifies a diamide resistance mutation.</title>
        <authorList>
            <person name="Ward C.M."/>
            <person name="Perry K.D."/>
            <person name="Baker G."/>
            <person name="Powis K."/>
            <person name="Heckel D.G."/>
            <person name="Baxter S.W."/>
        </authorList>
    </citation>
    <scope>NUCLEOTIDE SEQUENCE [LARGE SCALE GENOMIC DNA]</scope>
    <source>
        <strain evidence="6 7">LV</strain>
        <tissue evidence="6">Single pupa</tissue>
    </source>
</reference>
<keyword evidence="7" id="KW-1185">Reference proteome</keyword>
<name>A0ABQ7QYP9_PLUXY</name>
<sequence length="413" mass="44454">MRLEAILLLAVAAGTARGAGGFGALTGLAGGAADKLTQGVDKITSSLSNKDDCSRDVTEDFRRALYDFSTRLYKQVAQRASDHFTLSQFSAWLSLAAIAENTSGEEQKALLENLRLPAAECLRKKYYELALSLEPAGDDVTLARRRLLLVQPPAQLPANFSQRAGSLLQACQVDPAATAKDELKLSTAPAPASALLADSLDYSALWTSAFPEANIKRNQPFYDDNGKQIGTVDLMKIKKRVKLAHLPILNAKVLELPVGSDGRFRMLMLVNLGVLPIRHTVEIFQNTIIIDIFDKLLESAIPLEVSIPIFNLTSELKLRESLEAMGVNSVWKSSPAPAEYYQRVSVAVSPRGVSEGAPSSGSTLGSLLGAATGLAAAVGREFTANRPFMFGLVDKRTRTCLFTGAYSKPPSPS</sequence>
<dbReference type="Gene3D" id="3.30.497.10">
    <property type="entry name" value="Antithrombin, subunit I, domain 2"/>
    <property type="match status" value="2"/>
</dbReference>
<evidence type="ECO:0000256" key="2">
    <source>
        <dbReference type="ARBA" id="ARBA00022900"/>
    </source>
</evidence>
<keyword evidence="1" id="KW-0646">Protease inhibitor</keyword>
<feature type="signal peptide" evidence="4">
    <location>
        <begin position="1"/>
        <end position="18"/>
    </location>
</feature>
<comment type="caution">
    <text evidence="6">The sequence shown here is derived from an EMBL/GenBank/DDBJ whole genome shotgun (WGS) entry which is preliminary data.</text>
</comment>
<dbReference type="InterPro" id="IPR042178">
    <property type="entry name" value="Serpin_sf_1"/>
</dbReference>
<dbReference type="InterPro" id="IPR023795">
    <property type="entry name" value="Serpin_CS"/>
</dbReference>
<dbReference type="InterPro" id="IPR000215">
    <property type="entry name" value="Serpin_fam"/>
</dbReference>
<protein>
    <recommendedName>
        <fullName evidence="5">Serpin domain-containing protein</fullName>
    </recommendedName>
</protein>
<keyword evidence="4" id="KW-0732">Signal</keyword>
<dbReference type="SMART" id="SM00093">
    <property type="entry name" value="SERPIN"/>
    <property type="match status" value="1"/>
</dbReference>
<dbReference type="InterPro" id="IPR042185">
    <property type="entry name" value="Serpin_sf_2"/>
</dbReference>
<dbReference type="PANTHER" id="PTHR11461">
    <property type="entry name" value="SERINE PROTEASE INHIBITOR, SERPIN"/>
    <property type="match status" value="1"/>
</dbReference>
<proteinExistence type="inferred from homology"/>
<dbReference type="InterPro" id="IPR023796">
    <property type="entry name" value="Serpin_dom"/>
</dbReference>
<dbReference type="InterPro" id="IPR036186">
    <property type="entry name" value="Serpin_sf"/>
</dbReference>
<dbReference type="SUPFAM" id="SSF56574">
    <property type="entry name" value="Serpins"/>
    <property type="match status" value="1"/>
</dbReference>
<evidence type="ECO:0000259" key="5">
    <source>
        <dbReference type="SMART" id="SM00093"/>
    </source>
</evidence>
<dbReference type="Pfam" id="PF00079">
    <property type="entry name" value="Serpin"/>
    <property type="match status" value="1"/>
</dbReference>
<dbReference type="Proteomes" id="UP000823941">
    <property type="component" value="Chromosome 6"/>
</dbReference>
<evidence type="ECO:0000256" key="4">
    <source>
        <dbReference type="SAM" id="SignalP"/>
    </source>
</evidence>
<evidence type="ECO:0000256" key="3">
    <source>
        <dbReference type="RuleBase" id="RU000411"/>
    </source>
</evidence>
<dbReference type="EMBL" id="JAHIBW010000006">
    <property type="protein sequence ID" value="KAG7310180.1"/>
    <property type="molecule type" value="Genomic_DNA"/>
</dbReference>
<feature type="domain" description="Serpin" evidence="5">
    <location>
        <begin position="70"/>
        <end position="409"/>
    </location>
</feature>
<keyword evidence="2" id="KW-0722">Serine protease inhibitor</keyword>
<evidence type="ECO:0000313" key="6">
    <source>
        <dbReference type="EMBL" id="KAG7310180.1"/>
    </source>
</evidence>
<dbReference type="Gene3D" id="2.30.39.10">
    <property type="entry name" value="Alpha-1-antitrypsin, domain 1"/>
    <property type="match status" value="2"/>
</dbReference>
<organism evidence="6 7">
    <name type="scientific">Plutella xylostella</name>
    <name type="common">Diamondback moth</name>
    <name type="synonym">Plutella maculipennis</name>
    <dbReference type="NCBI Taxonomy" id="51655"/>
    <lineage>
        <taxon>Eukaryota</taxon>
        <taxon>Metazoa</taxon>
        <taxon>Ecdysozoa</taxon>
        <taxon>Arthropoda</taxon>
        <taxon>Hexapoda</taxon>
        <taxon>Insecta</taxon>
        <taxon>Pterygota</taxon>
        <taxon>Neoptera</taxon>
        <taxon>Endopterygota</taxon>
        <taxon>Lepidoptera</taxon>
        <taxon>Glossata</taxon>
        <taxon>Ditrysia</taxon>
        <taxon>Yponomeutoidea</taxon>
        <taxon>Plutellidae</taxon>
        <taxon>Plutella</taxon>
    </lineage>
</organism>
<feature type="chain" id="PRO_5046777074" description="Serpin domain-containing protein" evidence="4">
    <location>
        <begin position="19"/>
        <end position="413"/>
    </location>
</feature>
<dbReference type="PANTHER" id="PTHR11461:SF367">
    <property type="entry name" value="GH21475P-RELATED"/>
    <property type="match status" value="1"/>
</dbReference>
<evidence type="ECO:0000256" key="1">
    <source>
        <dbReference type="ARBA" id="ARBA00022690"/>
    </source>
</evidence>